<feature type="transmembrane region" description="Helical" evidence="3">
    <location>
        <begin position="172"/>
        <end position="197"/>
    </location>
</feature>
<feature type="transmembrane region" description="Helical" evidence="3">
    <location>
        <begin position="12"/>
        <end position="33"/>
    </location>
</feature>
<dbReference type="SUPFAM" id="SSF52218">
    <property type="entry name" value="Flavoproteins"/>
    <property type="match status" value="1"/>
</dbReference>
<dbReference type="Proteomes" id="UP000198705">
    <property type="component" value="Unassembled WGS sequence"/>
</dbReference>
<dbReference type="EMBL" id="FOVN01000001">
    <property type="protein sequence ID" value="SFN49280.1"/>
    <property type="molecule type" value="Genomic_DNA"/>
</dbReference>
<evidence type="ECO:0000256" key="3">
    <source>
        <dbReference type="SAM" id="Phobius"/>
    </source>
</evidence>
<dbReference type="InterPro" id="IPR001094">
    <property type="entry name" value="Flavdoxin-like"/>
</dbReference>
<protein>
    <recommendedName>
        <fullName evidence="2">NADPH--hemoprotein reductase</fullName>
        <ecNumber evidence="2">1.6.2.4</ecNumber>
    </recommendedName>
</protein>
<dbReference type="PANTHER" id="PTHR19384">
    <property type="entry name" value="NITRIC OXIDE SYNTHASE-RELATED"/>
    <property type="match status" value="1"/>
</dbReference>
<dbReference type="PANTHER" id="PTHR19384:SF17">
    <property type="entry name" value="NADPH--CYTOCHROME P450 REDUCTASE"/>
    <property type="match status" value="1"/>
</dbReference>
<evidence type="ECO:0000313" key="6">
    <source>
        <dbReference type="Proteomes" id="UP000198705"/>
    </source>
</evidence>
<dbReference type="GO" id="GO:0050660">
    <property type="term" value="F:flavin adenine dinucleotide binding"/>
    <property type="evidence" value="ECO:0007669"/>
    <property type="project" value="TreeGrafter"/>
</dbReference>
<proteinExistence type="predicted"/>
<dbReference type="PRINTS" id="PR00369">
    <property type="entry name" value="FLAVODOXIN"/>
</dbReference>
<dbReference type="InterPro" id="IPR017938">
    <property type="entry name" value="Riboflavin_synthase-like_b-brl"/>
</dbReference>
<organism evidence="5 6">
    <name type="scientific">Bizionia echini</name>
    <dbReference type="NCBI Taxonomy" id="649333"/>
    <lineage>
        <taxon>Bacteria</taxon>
        <taxon>Pseudomonadati</taxon>
        <taxon>Bacteroidota</taxon>
        <taxon>Flavobacteriia</taxon>
        <taxon>Flavobacteriales</taxon>
        <taxon>Flavobacteriaceae</taxon>
        <taxon>Bizionia</taxon>
    </lineage>
</organism>
<keyword evidence="3" id="KW-0472">Membrane</keyword>
<dbReference type="GO" id="GO:0016491">
    <property type="term" value="F:oxidoreductase activity"/>
    <property type="evidence" value="ECO:0007669"/>
    <property type="project" value="InterPro"/>
</dbReference>
<keyword evidence="3" id="KW-0812">Transmembrane</keyword>
<sequence>MTISIWRYSHLALAVSSFVFILLASITGIILAFQPISEQIQPFKSADFETITVAETISTLKQTYPEIIDVQIDANSFVLASVITHEGDSKTGYINPKNAQFIGSKLEVSPFFQWVTNFHRSLFLKSTGRFFVGLCSFLLFLIAVTGSILILKRQRSFKKFFSKIINENFNQYWHIVLGRLSLIPIIIITITGVYLSLEKFDFLPTSNTTHNIDFDAISVTPELNIEDFPVFKNTQLSEVRAIEFPFSDDVEDYYTLALTNQELVINQFTGEILSEIKYPLVAFYSELSLNLHTGKGSILWSVILALATANILFFIYSGFAMTVKRRKSKLKNKYKKEVCEFVILVGSENGSTLPFANVLHEQLLEAGKKSYITELNSYTTFNKAEHLIILTATYGQGDPPTNATKFLELLKTTQQPRTLQYSVVGFGSYAYADFCKFALDVDKAMQTKFKQFLPVFTINDKSVDAFKQWTNSWTEKIHVPVQIAEEKLVAKPKLTNSLTVVHKTDVADNPDQTFILTLKAKQAKRFVSGDLLAVYPANDYRERLYSIGKVNGHIQLSVKYYDNGLGSNFLNGFSLGSTFKARIINNAAFHFPKKAPHVVMIANGTGIAPFLGMLNANTKLKTVHLYFGLRTSESYKLYKSQIEGYLKTQKLARLELALSRDTNNNYVQNLLLRDSEFMAATLKNKGVLMLCGSLAMQNDVLKTLELICEKHQLEGLHIYKKNGQIQLDCY</sequence>
<feature type="domain" description="Flavodoxin-like" evidence="4">
    <location>
        <begin position="341"/>
        <end position="478"/>
    </location>
</feature>
<gene>
    <name evidence="5" type="ORF">SAMN04487989_101807</name>
</gene>
<dbReference type="GO" id="GO:0005829">
    <property type="term" value="C:cytosol"/>
    <property type="evidence" value="ECO:0007669"/>
    <property type="project" value="TreeGrafter"/>
</dbReference>
<feature type="transmembrane region" description="Helical" evidence="3">
    <location>
        <begin position="130"/>
        <end position="151"/>
    </location>
</feature>
<keyword evidence="3" id="KW-1133">Transmembrane helix</keyword>
<dbReference type="Gene3D" id="3.40.50.80">
    <property type="entry name" value="Nucleotide-binding domain of ferredoxin-NADP reductase (FNR) module"/>
    <property type="match status" value="1"/>
</dbReference>
<dbReference type="RefSeq" id="WP_092206332.1">
    <property type="nucleotide sequence ID" value="NZ_FOVN01000001.1"/>
</dbReference>
<dbReference type="OrthoDB" id="9789468at2"/>
<dbReference type="InterPro" id="IPR005625">
    <property type="entry name" value="PepSY-ass_TM"/>
</dbReference>
<accession>A0A1I4ZH99</accession>
<name>A0A1I4ZH99_9FLAO</name>
<dbReference type="GO" id="GO:0010181">
    <property type="term" value="F:FMN binding"/>
    <property type="evidence" value="ECO:0007669"/>
    <property type="project" value="InterPro"/>
</dbReference>
<dbReference type="STRING" id="649333.SAMN04487989_101807"/>
<dbReference type="SUPFAM" id="SSF63380">
    <property type="entry name" value="Riboflavin synthase domain-like"/>
    <property type="match status" value="1"/>
</dbReference>
<feature type="transmembrane region" description="Helical" evidence="3">
    <location>
        <begin position="298"/>
        <end position="323"/>
    </location>
</feature>
<reference evidence="6" key="1">
    <citation type="submission" date="2016-10" db="EMBL/GenBank/DDBJ databases">
        <authorList>
            <person name="Varghese N."/>
            <person name="Submissions S."/>
        </authorList>
    </citation>
    <scope>NUCLEOTIDE SEQUENCE [LARGE SCALE GENOMIC DNA]</scope>
    <source>
        <strain evidence="6">DSM 23925</strain>
    </source>
</reference>
<evidence type="ECO:0000313" key="5">
    <source>
        <dbReference type="EMBL" id="SFN49280.1"/>
    </source>
</evidence>
<dbReference type="SUPFAM" id="SSF52343">
    <property type="entry name" value="Ferredoxin reductase-like, C-terminal NADP-linked domain"/>
    <property type="match status" value="1"/>
</dbReference>
<dbReference type="EC" id="1.6.2.4" evidence="2"/>
<dbReference type="Pfam" id="PF00258">
    <property type="entry name" value="Flavodoxin_1"/>
    <property type="match status" value="1"/>
</dbReference>
<evidence type="ECO:0000256" key="2">
    <source>
        <dbReference type="ARBA" id="ARBA00023797"/>
    </source>
</evidence>
<dbReference type="AlphaFoldDB" id="A0A1I4ZH99"/>
<dbReference type="InterPro" id="IPR029039">
    <property type="entry name" value="Flavoprotein-like_sf"/>
</dbReference>
<keyword evidence="6" id="KW-1185">Reference proteome</keyword>
<dbReference type="PROSITE" id="PS50902">
    <property type="entry name" value="FLAVODOXIN_LIKE"/>
    <property type="match status" value="1"/>
</dbReference>
<keyword evidence="1" id="KW-0285">Flavoprotein</keyword>
<dbReference type="InterPro" id="IPR001433">
    <property type="entry name" value="OxRdtase_FAD/NAD-bd"/>
</dbReference>
<dbReference type="Pfam" id="PF00175">
    <property type="entry name" value="NAD_binding_1"/>
    <property type="match status" value="1"/>
</dbReference>
<dbReference type="Gene3D" id="3.40.50.360">
    <property type="match status" value="1"/>
</dbReference>
<dbReference type="InterPro" id="IPR008254">
    <property type="entry name" value="Flavodoxin/NO_synth"/>
</dbReference>
<evidence type="ECO:0000256" key="1">
    <source>
        <dbReference type="ARBA" id="ARBA00022630"/>
    </source>
</evidence>
<dbReference type="InterPro" id="IPR039261">
    <property type="entry name" value="FNR_nucleotide-bd"/>
</dbReference>
<evidence type="ECO:0000259" key="4">
    <source>
        <dbReference type="PROSITE" id="PS50902"/>
    </source>
</evidence>
<dbReference type="Pfam" id="PF03929">
    <property type="entry name" value="PepSY_TM"/>
    <property type="match status" value="1"/>
</dbReference>